<dbReference type="Proteomes" id="UP001401887">
    <property type="component" value="Unassembled WGS sequence"/>
</dbReference>
<dbReference type="RefSeq" id="WP_345464870.1">
    <property type="nucleotide sequence ID" value="NZ_BAABRP010000007.1"/>
</dbReference>
<dbReference type="InterPro" id="IPR027417">
    <property type="entry name" value="P-loop_NTPase"/>
</dbReference>
<sequence>MAPTVYSLVGPPGSGKRTIGKHLARLTGAALLDNHLSNDPVFSAFGLDGVKPVPAEAWPFVRRIRRVLYEAAQAAPWHVSHIFTSYLADLPGEAQAVQHLRDLASVRGAAFVPVWLTCDTGELARRMTLPERAERLKLRDPEQLRTLLRESGNLPPPPDAIRIDTSALAPADAALLIAAHAGALF</sequence>
<evidence type="ECO:0008006" key="3">
    <source>
        <dbReference type="Google" id="ProtNLM"/>
    </source>
</evidence>
<organism evidence="1 2">
    <name type="scientific">Deinococcus carri</name>
    <dbReference type="NCBI Taxonomy" id="1211323"/>
    <lineage>
        <taxon>Bacteria</taxon>
        <taxon>Thermotogati</taxon>
        <taxon>Deinococcota</taxon>
        <taxon>Deinococci</taxon>
        <taxon>Deinococcales</taxon>
        <taxon>Deinococcaceae</taxon>
        <taxon>Deinococcus</taxon>
    </lineage>
</organism>
<protein>
    <recommendedName>
        <fullName evidence="3">AAA family ATPase</fullName>
    </recommendedName>
</protein>
<name>A0ABP9WBE1_9DEIO</name>
<evidence type="ECO:0000313" key="2">
    <source>
        <dbReference type="Proteomes" id="UP001401887"/>
    </source>
</evidence>
<evidence type="ECO:0000313" key="1">
    <source>
        <dbReference type="EMBL" id="GAA5513353.1"/>
    </source>
</evidence>
<comment type="caution">
    <text evidence="1">The sequence shown here is derived from an EMBL/GenBank/DDBJ whole genome shotgun (WGS) entry which is preliminary data.</text>
</comment>
<reference evidence="1 2" key="1">
    <citation type="submission" date="2024-02" db="EMBL/GenBank/DDBJ databases">
        <title>Deinococcus carri NBRC 110142.</title>
        <authorList>
            <person name="Ichikawa N."/>
            <person name="Katano-Makiyama Y."/>
            <person name="Hidaka K."/>
        </authorList>
    </citation>
    <scope>NUCLEOTIDE SEQUENCE [LARGE SCALE GENOMIC DNA]</scope>
    <source>
        <strain evidence="1 2">NBRC 110142</strain>
    </source>
</reference>
<dbReference type="SUPFAM" id="SSF52540">
    <property type="entry name" value="P-loop containing nucleoside triphosphate hydrolases"/>
    <property type="match status" value="1"/>
</dbReference>
<proteinExistence type="predicted"/>
<accession>A0ABP9WBE1</accession>
<dbReference type="EMBL" id="BAABRP010000007">
    <property type="protein sequence ID" value="GAA5513353.1"/>
    <property type="molecule type" value="Genomic_DNA"/>
</dbReference>
<keyword evidence="2" id="KW-1185">Reference proteome</keyword>
<gene>
    <name evidence="1" type="ORF">Dcar01_02086</name>
</gene>
<dbReference type="Gene3D" id="3.40.50.300">
    <property type="entry name" value="P-loop containing nucleotide triphosphate hydrolases"/>
    <property type="match status" value="1"/>
</dbReference>